<dbReference type="Proteomes" id="UP000887576">
    <property type="component" value="Unplaced"/>
</dbReference>
<reference evidence="2" key="1">
    <citation type="submission" date="2022-11" db="UniProtKB">
        <authorList>
            <consortium name="WormBaseParasite"/>
        </authorList>
    </citation>
    <scope>IDENTIFICATION</scope>
</reference>
<accession>A0AC34RSW6</accession>
<organism evidence="1 2">
    <name type="scientific">Panagrolaimus sp. JU765</name>
    <dbReference type="NCBI Taxonomy" id="591449"/>
    <lineage>
        <taxon>Eukaryota</taxon>
        <taxon>Metazoa</taxon>
        <taxon>Ecdysozoa</taxon>
        <taxon>Nematoda</taxon>
        <taxon>Chromadorea</taxon>
        <taxon>Rhabditida</taxon>
        <taxon>Tylenchina</taxon>
        <taxon>Panagrolaimomorpha</taxon>
        <taxon>Panagrolaimoidea</taxon>
        <taxon>Panagrolaimidae</taxon>
        <taxon>Panagrolaimus</taxon>
    </lineage>
</organism>
<dbReference type="WBParaSite" id="JU765_v2.g9948.t1">
    <property type="protein sequence ID" value="JU765_v2.g9948.t1"/>
    <property type="gene ID" value="JU765_v2.g9948"/>
</dbReference>
<evidence type="ECO:0000313" key="2">
    <source>
        <dbReference type="WBParaSite" id="JU765_v2.g9948.t1"/>
    </source>
</evidence>
<sequence>MHRAPKFEFSPGYKYVTPFISVDAAARTLNFLTINLKGEVDIKIESWRFNFNGLGKALKYEKIDLRNFYLPKFRGEKIMTRKPLNKPFMEDDYITLEFLRNFNPKDEANKGSFCQFEPMMTSYNLAHTISLTYEKMTIWATPGKYAKRRGCHDSKSE</sequence>
<protein>
    <submittedName>
        <fullName evidence="2">Uncharacterized protein</fullName>
    </submittedName>
</protein>
<proteinExistence type="predicted"/>
<evidence type="ECO:0000313" key="1">
    <source>
        <dbReference type="Proteomes" id="UP000887576"/>
    </source>
</evidence>
<name>A0AC34RSW6_9BILA</name>